<proteinExistence type="predicted"/>
<evidence type="ECO:0000313" key="1">
    <source>
        <dbReference type="EMBL" id="CAJ72065.1"/>
    </source>
</evidence>
<accession>Q1PYA8</accession>
<reference evidence="1" key="1">
    <citation type="journal article" date="2006" name="Nature">
        <title>Deciphering the evolution and metabolism of an anammox bacterium from a community genome.</title>
        <authorList>
            <person name="Strous M."/>
            <person name="Pelletier E."/>
            <person name="Mangenot S."/>
            <person name="Rattei T."/>
            <person name="Lehner A."/>
            <person name="Taylor M.W."/>
            <person name="Horn M."/>
            <person name="Daims H."/>
            <person name="Bartol-Mavel D."/>
            <person name="Wincker P."/>
            <person name="Barbe V."/>
            <person name="Fonknechten N."/>
            <person name="Vallenet D."/>
            <person name="Segurens B."/>
            <person name="Schenowitz-Truong C."/>
            <person name="Medigue C."/>
            <person name="Collingro A."/>
            <person name="Snel B."/>
            <person name="Dutilh B.E."/>
            <person name="OpDenCamp H.J.M."/>
            <person name="vanDerDrift C."/>
            <person name="Cirpus I."/>
            <person name="vanDePas-Schoonen K.T."/>
            <person name="Harhangi H.R."/>
            <person name="vanNiftrik L."/>
            <person name="Schmid M."/>
            <person name="Keltjens J."/>
            <person name="vanDeVossenberg J."/>
            <person name="Kartal B."/>
            <person name="Meier H."/>
            <person name="Frishman D."/>
            <person name="Huynen M.A."/>
            <person name="Mewes H."/>
            <person name="Weissenbach J."/>
            <person name="Jetten M.S.M."/>
            <person name="Wagner M."/>
            <person name="LePaslier D."/>
        </authorList>
    </citation>
    <scope>NUCLEOTIDE SEQUENCE</scope>
</reference>
<name>Q1PYA8_KUEST</name>
<gene>
    <name evidence="2" type="ORF">KsCSTR_12030</name>
    <name evidence="1" type="ORF">kustd1320</name>
</gene>
<evidence type="ECO:0000313" key="3">
    <source>
        <dbReference type="Proteomes" id="UP000501926"/>
    </source>
</evidence>
<dbReference type="AlphaFoldDB" id="Q1PYA8"/>
<reference evidence="1" key="2">
    <citation type="submission" date="2006-01" db="EMBL/GenBank/DDBJ databases">
        <authorList>
            <person name="Genoscope"/>
        </authorList>
    </citation>
    <scope>NUCLEOTIDE SEQUENCE</scope>
</reference>
<dbReference type="Proteomes" id="UP000501926">
    <property type="component" value="Chromosome"/>
</dbReference>
<reference evidence="2 3" key="3">
    <citation type="submission" date="2020-02" db="EMBL/GenBank/DDBJ databases">
        <title>Newly sequenced genome of strain CSTR1 showed variability in Candidatus Kuenenia stuttgartiensis genomes.</title>
        <authorList>
            <person name="Ding C."/>
            <person name="Adrian L."/>
        </authorList>
    </citation>
    <scope>NUCLEOTIDE SEQUENCE [LARGE SCALE GENOMIC DNA]</scope>
    <source>
        <strain evidence="2 3">CSTR1</strain>
    </source>
</reference>
<sequence>MLAEWKRELPIPLRSQAGAWERAFLFFQKTKVLQKIEFMAVIFVPLFFMTACSKETPEKVETHVSTEDVKFGNVMKLETTFAGLCIIFSGQRGYVLCH</sequence>
<dbReference type="EMBL" id="CP049055">
    <property type="protein sequence ID" value="QII10582.1"/>
    <property type="molecule type" value="Genomic_DNA"/>
</dbReference>
<evidence type="ECO:0000313" key="2">
    <source>
        <dbReference type="EMBL" id="QII10582.1"/>
    </source>
</evidence>
<protein>
    <submittedName>
        <fullName evidence="1">Uncharacterized protein</fullName>
    </submittedName>
</protein>
<dbReference type="EMBL" id="CT573072">
    <property type="protein sequence ID" value="CAJ72065.1"/>
    <property type="molecule type" value="Genomic_DNA"/>
</dbReference>
<organism evidence="1">
    <name type="scientific">Kuenenia stuttgartiensis</name>
    <dbReference type="NCBI Taxonomy" id="174633"/>
    <lineage>
        <taxon>Bacteria</taxon>
        <taxon>Pseudomonadati</taxon>
        <taxon>Planctomycetota</taxon>
        <taxon>Candidatus Brocadiia</taxon>
        <taxon>Candidatus Brocadiales</taxon>
        <taxon>Candidatus Brocadiaceae</taxon>
        <taxon>Candidatus Kuenenia</taxon>
    </lineage>
</organism>